<proteinExistence type="predicted"/>
<organism evidence="1 2">
    <name type="scientific">Rhodospirillum centenum (strain ATCC 51521 / SW)</name>
    <dbReference type="NCBI Taxonomy" id="414684"/>
    <lineage>
        <taxon>Bacteria</taxon>
        <taxon>Pseudomonadati</taxon>
        <taxon>Pseudomonadota</taxon>
        <taxon>Alphaproteobacteria</taxon>
        <taxon>Rhodospirillales</taxon>
        <taxon>Rhodospirillaceae</taxon>
        <taxon>Rhodospirillum</taxon>
    </lineage>
</organism>
<accession>B6ISB1</accession>
<dbReference type="KEGG" id="rce:RC1_0919"/>
<gene>
    <name evidence="1" type="ordered locus">RC1_0919</name>
</gene>
<dbReference type="HOGENOM" id="CLU_2828360_0_0_5"/>
<reference evidence="1 2" key="1">
    <citation type="journal article" date="2010" name="BMC Genomics">
        <title>Metabolic flexibility revealed in the genome of the cyst-forming alpha-1 proteobacterium Rhodospirillum centenum.</title>
        <authorList>
            <person name="Lu Y.K."/>
            <person name="Marden J."/>
            <person name="Han M."/>
            <person name="Swingley W.D."/>
            <person name="Mastrian S.D."/>
            <person name="Chowdhury S.R."/>
            <person name="Hao J."/>
            <person name="Helmy T."/>
            <person name="Kim S."/>
            <person name="Kurdoglu A.A."/>
            <person name="Matthies H.J."/>
            <person name="Rollo D."/>
            <person name="Stothard P."/>
            <person name="Blankenship R.E."/>
            <person name="Bauer C.E."/>
            <person name="Touchman J.W."/>
        </authorList>
    </citation>
    <scope>NUCLEOTIDE SEQUENCE [LARGE SCALE GENOMIC DNA]</scope>
    <source>
        <strain evidence="2">ATCC 51521 / SW</strain>
    </source>
</reference>
<dbReference type="EMBL" id="CP000613">
    <property type="protein sequence ID" value="ACI98347.1"/>
    <property type="molecule type" value="Genomic_DNA"/>
</dbReference>
<evidence type="ECO:0000313" key="2">
    <source>
        <dbReference type="Proteomes" id="UP000001591"/>
    </source>
</evidence>
<dbReference type="Proteomes" id="UP000001591">
    <property type="component" value="Chromosome"/>
</dbReference>
<evidence type="ECO:0000313" key="1">
    <source>
        <dbReference type="EMBL" id="ACI98347.1"/>
    </source>
</evidence>
<protein>
    <submittedName>
        <fullName evidence="1">Uncharacterized protein</fullName>
    </submittedName>
</protein>
<keyword evidence="2" id="KW-1185">Reference proteome</keyword>
<sequence length="66" mass="7542">MPMPPKTTHDPVQRQADALLRLWGVGAADTARRYLAEAEKTRKADRIQYWQQVLEMLSPSPPPREA</sequence>
<name>B6ISB1_RHOCS</name>
<dbReference type="STRING" id="414684.RC1_0919"/>
<dbReference type="AlphaFoldDB" id="B6ISB1"/>